<sequence length="330" mass="34456">MDPAERIAEALQSRRNVLLLNHVSPDGDCLGSTLALARALWGRGQRATVGSSDGVPAMYRFLPGSDRVVSEIPAGETFDAVVFMECSSPDRAGVLAEKAAGIPLWVNIDHHLSNTGFGHLVLLDVDAGAVAEVVYPVVRTLHPSIDRDIATCLLTALLTDTGSFHYASVTPQSFLLAADLIRAGASPTTVYAEVYENRSAASLRLLGAALSGLALAEGGRVAWTSVTQAMLRDTGATMEESEGIVGTLRSIRGVQAALLFKEEPEGIRVSLRAQGGIRANVIAETFGGGGHAAAAGFTVRGPREEAVRRALGAVRQELAAAAHANPGDAT</sequence>
<dbReference type="Gene3D" id="3.10.310.30">
    <property type="match status" value="1"/>
</dbReference>
<evidence type="ECO:0000313" key="4">
    <source>
        <dbReference type="Proteomes" id="UP000318093"/>
    </source>
</evidence>
<proteinExistence type="predicted"/>
<protein>
    <submittedName>
        <fullName evidence="3">Bifunctional oligoribonuclease/PAP phosphatase NrnA</fullName>
    </submittedName>
</protein>
<dbReference type="EMBL" id="VBAN01000220">
    <property type="protein sequence ID" value="TMI81159.1"/>
    <property type="molecule type" value="Genomic_DNA"/>
</dbReference>
<evidence type="ECO:0000259" key="2">
    <source>
        <dbReference type="Pfam" id="PF02272"/>
    </source>
</evidence>
<dbReference type="Proteomes" id="UP000318093">
    <property type="component" value="Unassembled WGS sequence"/>
</dbReference>
<organism evidence="3 4">
    <name type="scientific">Candidatus Segetimicrobium genomatis</name>
    <dbReference type="NCBI Taxonomy" id="2569760"/>
    <lineage>
        <taxon>Bacteria</taxon>
        <taxon>Bacillati</taxon>
        <taxon>Candidatus Sysuimicrobiota</taxon>
        <taxon>Candidatus Sysuimicrobiia</taxon>
        <taxon>Candidatus Sysuimicrobiales</taxon>
        <taxon>Candidatus Segetimicrobiaceae</taxon>
        <taxon>Candidatus Segetimicrobium</taxon>
    </lineage>
</organism>
<dbReference type="InterPro" id="IPR038763">
    <property type="entry name" value="DHH_sf"/>
</dbReference>
<dbReference type="PANTHER" id="PTHR47618:SF1">
    <property type="entry name" value="BIFUNCTIONAL OLIGORIBONUCLEASE AND PAP PHOSPHATASE NRNA"/>
    <property type="match status" value="1"/>
</dbReference>
<name>A0A537JC79_9BACT</name>
<dbReference type="InterPro" id="IPR003156">
    <property type="entry name" value="DHHA1_dom"/>
</dbReference>
<feature type="domain" description="DHHA1" evidence="2">
    <location>
        <begin position="231"/>
        <end position="319"/>
    </location>
</feature>
<feature type="domain" description="DDH" evidence="1">
    <location>
        <begin position="17"/>
        <end position="156"/>
    </location>
</feature>
<dbReference type="Pfam" id="PF01368">
    <property type="entry name" value="DHH"/>
    <property type="match status" value="1"/>
</dbReference>
<dbReference type="InterPro" id="IPR051319">
    <property type="entry name" value="Oligoribo/pAp-PDE_c-di-AMP_PDE"/>
</dbReference>
<gene>
    <name evidence="3" type="ORF">E6H03_07330</name>
</gene>
<dbReference type="GO" id="GO:0003676">
    <property type="term" value="F:nucleic acid binding"/>
    <property type="evidence" value="ECO:0007669"/>
    <property type="project" value="InterPro"/>
</dbReference>
<reference evidence="3 4" key="1">
    <citation type="journal article" date="2019" name="Nat. Microbiol.">
        <title>Mediterranean grassland soil C-N compound turnover is dependent on rainfall and depth, and is mediated by genomically divergent microorganisms.</title>
        <authorList>
            <person name="Diamond S."/>
            <person name="Andeer P.F."/>
            <person name="Li Z."/>
            <person name="Crits-Christoph A."/>
            <person name="Burstein D."/>
            <person name="Anantharaman K."/>
            <person name="Lane K.R."/>
            <person name="Thomas B.C."/>
            <person name="Pan C."/>
            <person name="Northen T.R."/>
            <person name="Banfield J.F."/>
        </authorList>
    </citation>
    <scope>NUCLEOTIDE SEQUENCE [LARGE SCALE GENOMIC DNA]</scope>
    <source>
        <strain evidence="3">NP_6</strain>
    </source>
</reference>
<evidence type="ECO:0000313" key="3">
    <source>
        <dbReference type="EMBL" id="TMI81159.1"/>
    </source>
</evidence>
<accession>A0A537JC79</accession>
<dbReference type="SUPFAM" id="SSF64182">
    <property type="entry name" value="DHH phosphoesterases"/>
    <property type="match status" value="1"/>
</dbReference>
<evidence type="ECO:0000259" key="1">
    <source>
        <dbReference type="Pfam" id="PF01368"/>
    </source>
</evidence>
<dbReference type="AlphaFoldDB" id="A0A537JC79"/>
<comment type="caution">
    <text evidence="3">The sequence shown here is derived from an EMBL/GenBank/DDBJ whole genome shotgun (WGS) entry which is preliminary data.</text>
</comment>
<dbReference type="Gene3D" id="3.90.1640.10">
    <property type="entry name" value="inorganic pyrophosphatase (n-terminal core)"/>
    <property type="match status" value="1"/>
</dbReference>
<dbReference type="PANTHER" id="PTHR47618">
    <property type="entry name" value="BIFUNCTIONAL OLIGORIBONUCLEASE AND PAP PHOSPHATASE NRNA"/>
    <property type="match status" value="1"/>
</dbReference>
<dbReference type="InterPro" id="IPR001667">
    <property type="entry name" value="DDH_dom"/>
</dbReference>
<dbReference type="Pfam" id="PF02272">
    <property type="entry name" value="DHHA1"/>
    <property type="match status" value="1"/>
</dbReference>